<keyword evidence="2" id="KW-0378">Hydrolase</keyword>
<keyword evidence="2" id="KW-0067">ATP-binding</keyword>
<keyword evidence="2" id="KW-0347">Helicase</keyword>
<name>A0A084VNQ1_ANOSI</name>
<evidence type="ECO:0000256" key="1">
    <source>
        <dbReference type="SAM" id="MobiDB-lite"/>
    </source>
</evidence>
<keyword evidence="4" id="KW-1185">Reference proteome</keyword>
<accession>A0A084VNQ1</accession>
<dbReference type="EnsemblMetazoa" id="ASIC007041-RA">
    <property type="protein sequence ID" value="ASIC007041-PA"/>
    <property type="gene ID" value="ASIC007041"/>
</dbReference>
<feature type="region of interest" description="Disordered" evidence="1">
    <location>
        <begin position="44"/>
        <end position="68"/>
    </location>
</feature>
<reference evidence="2 4" key="1">
    <citation type="journal article" date="2014" name="BMC Genomics">
        <title>Genome sequence of Anopheles sinensis provides insight into genetics basis of mosquito competence for malaria parasites.</title>
        <authorList>
            <person name="Zhou D."/>
            <person name="Zhang D."/>
            <person name="Ding G."/>
            <person name="Shi L."/>
            <person name="Hou Q."/>
            <person name="Ye Y."/>
            <person name="Xu Y."/>
            <person name="Zhou H."/>
            <person name="Xiong C."/>
            <person name="Li S."/>
            <person name="Yu J."/>
            <person name="Hong S."/>
            <person name="Yu X."/>
            <person name="Zou P."/>
            <person name="Chen C."/>
            <person name="Chang X."/>
            <person name="Wang W."/>
            <person name="Lv Y."/>
            <person name="Sun Y."/>
            <person name="Ma L."/>
            <person name="Shen B."/>
            <person name="Zhu C."/>
        </authorList>
    </citation>
    <scope>NUCLEOTIDE SEQUENCE [LARGE SCALE GENOMIC DNA]</scope>
</reference>
<dbReference type="AlphaFoldDB" id="A0A084VNQ1"/>
<feature type="region of interest" description="Disordered" evidence="1">
    <location>
        <begin position="17"/>
        <end position="36"/>
    </location>
</feature>
<evidence type="ECO:0000313" key="4">
    <source>
        <dbReference type="Proteomes" id="UP000030765"/>
    </source>
</evidence>
<sequence length="68" mass="7720">MCLFFYVLFNSQQQKHHRMDVAAGNGRPGDGTRRPQPIPIRCSGGTPSFRHHLHPRTTRSTAAGNWVY</sequence>
<proteinExistence type="predicted"/>
<evidence type="ECO:0000313" key="2">
    <source>
        <dbReference type="EMBL" id="KFB39595.1"/>
    </source>
</evidence>
<gene>
    <name evidence="2" type="ORF">ZHAS_00007041</name>
</gene>
<dbReference type="Proteomes" id="UP000030765">
    <property type="component" value="Unassembled WGS sequence"/>
</dbReference>
<reference evidence="3" key="2">
    <citation type="submission" date="2020-05" db="UniProtKB">
        <authorList>
            <consortium name="EnsemblMetazoa"/>
        </authorList>
    </citation>
    <scope>IDENTIFICATION</scope>
</reference>
<evidence type="ECO:0000313" key="3">
    <source>
        <dbReference type="EnsemblMetazoa" id="ASIC007041-PA"/>
    </source>
</evidence>
<feature type="compositionally biased region" description="Polar residues" evidence="1">
    <location>
        <begin position="58"/>
        <end position="68"/>
    </location>
</feature>
<protein>
    <submittedName>
        <fullName evidence="2 3">DEAD/DEAH box helicase</fullName>
    </submittedName>
</protein>
<dbReference type="GO" id="GO:0004386">
    <property type="term" value="F:helicase activity"/>
    <property type="evidence" value="ECO:0007669"/>
    <property type="project" value="UniProtKB-KW"/>
</dbReference>
<keyword evidence="2" id="KW-0547">Nucleotide-binding</keyword>
<dbReference type="EMBL" id="ATLV01014819">
    <property type="status" value="NOT_ANNOTATED_CDS"/>
    <property type="molecule type" value="Genomic_DNA"/>
</dbReference>
<organism evidence="2">
    <name type="scientific">Anopheles sinensis</name>
    <name type="common">Mosquito</name>
    <dbReference type="NCBI Taxonomy" id="74873"/>
    <lineage>
        <taxon>Eukaryota</taxon>
        <taxon>Metazoa</taxon>
        <taxon>Ecdysozoa</taxon>
        <taxon>Arthropoda</taxon>
        <taxon>Hexapoda</taxon>
        <taxon>Insecta</taxon>
        <taxon>Pterygota</taxon>
        <taxon>Neoptera</taxon>
        <taxon>Endopterygota</taxon>
        <taxon>Diptera</taxon>
        <taxon>Nematocera</taxon>
        <taxon>Culicoidea</taxon>
        <taxon>Culicidae</taxon>
        <taxon>Anophelinae</taxon>
        <taxon>Anopheles</taxon>
    </lineage>
</organism>
<dbReference type="VEuPathDB" id="VectorBase:ASIC007041"/>
<dbReference type="EMBL" id="KE524991">
    <property type="protein sequence ID" value="KFB39595.1"/>
    <property type="molecule type" value="Genomic_DNA"/>
</dbReference>